<dbReference type="Gene3D" id="1.10.10.60">
    <property type="entry name" value="Homeodomain-like"/>
    <property type="match status" value="1"/>
</dbReference>
<name>A0ABX3L3N6_9CLOT</name>
<gene>
    <name evidence="1" type="ORF">BS637_09290</name>
</gene>
<comment type="caution">
    <text evidence="1">The sequence shown here is derived from an EMBL/GenBank/DDBJ whole genome shotgun (WGS) entry which is preliminary data.</text>
</comment>
<evidence type="ECO:0000313" key="2">
    <source>
        <dbReference type="Proteomes" id="UP000190206"/>
    </source>
</evidence>
<reference evidence="1 2" key="1">
    <citation type="submission" date="2016-12" db="EMBL/GenBank/DDBJ databases">
        <title>Clostridium tepidum sp. nov., a close relative of Clostridium sporogenes and Clostridium botulinum Group I.</title>
        <authorList>
            <person name="Dobritsa A.P."/>
            <person name="Kutumbaka K."/>
            <person name="Werner K."/>
            <person name="Samadpour M."/>
        </authorList>
    </citation>
    <scope>NUCLEOTIDE SEQUENCE [LARGE SCALE GENOMIC DNA]</scope>
    <source>
        <strain evidence="1 2">PE</strain>
    </source>
</reference>
<dbReference type="EMBL" id="MRAD01000008">
    <property type="protein sequence ID" value="OOO61987.1"/>
    <property type="molecule type" value="Genomic_DNA"/>
</dbReference>
<accession>A0ABX3L3N6</accession>
<dbReference type="Proteomes" id="UP000190206">
    <property type="component" value="Unassembled WGS sequence"/>
</dbReference>
<protein>
    <submittedName>
        <fullName evidence="1">Uncharacterized protein</fullName>
    </submittedName>
</protein>
<keyword evidence="2" id="KW-1185">Reference proteome</keyword>
<evidence type="ECO:0000313" key="1">
    <source>
        <dbReference type="EMBL" id="OOO61987.1"/>
    </source>
</evidence>
<organism evidence="1 2">
    <name type="scientific">Clostridium tepidum</name>
    <dbReference type="NCBI Taxonomy" id="1962263"/>
    <lineage>
        <taxon>Bacteria</taxon>
        <taxon>Bacillati</taxon>
        <taxon>Bacillota</taxon>
        <taxon>Clostridia</taxon>
        <taxon>Eubacteriales</taxon>
        <taxon>Clostridiaceae</taxon>
        <taxon>Clostridium</taxon>
    </lineage>
</organism>
<proteinExistence type="predicted"/>
<dbReference type="RefSeq" id="WP_078024455.1">
    <property type="nucleotide sequence ID" value="NZ_JADPGM010000007.1"/>
</dbReference>
<sequence length="185" mass="22599">MVVDKWIKDKGLKAQYKAIKYKRKFWRIKIEDFWKWAYVNKEIINFCKLEKNILGKESNWVDKERKKDFKEKPKRQHQFWNELEDRKLKNLWKSSKSIKEIAEILNRSSSSVRHRSKRLGLKPYKKVNIPWTDEEVNTVIKMKKDGALDREIAWELGRSTGNISWKRKELIKQGKLDWQYRRMEA</sequence>